<organism evidence="1 2">
    <name type="scientific">Fusarium keratoplasticum</name>
    <dbReference type="NCBI Taxonomy" id="1328300"/>
    <lineage>
        <taxon>Eukaryota</taxon>
        <taxon>Fungi</taxon>
        <taxon>Dikarya</taxon>
        <taxon>Ascomycota</taxon>
        <taxon>Pezizomycotina</taxon>
        <taxon>Sordariomycetes</taxon>
        <taxon>Hypocreomycetidae</taxon>
        <taxon>Hypocreales</taxon>
        <taxon>Nectriaceae</taxon>
        <taxon>Fusarium</taxon>
        <taxon>Fusarium solani species complex</taxon>
    </lineage>
</organism>
<keyword evidence="2" id="KW-1185">Reference proteome</keyword>
<dbReference type="Proteomes" id="UP001065298">
    <property type="component" value="Chromosome 6"/>
</dbReference>
<accession>A0ACC0QVD6</accession>
<evidence type="ECO:0000313" key="1">
    <source>
        <dbReference type="EMBL" id="KAI8666789.1"/>
    </source>
</evidence>
<evidence type="ECO:0000313" key="2">
    <source>
        <dbReference type="Proteomes" id="UP001065298"/>
    </source>
</evidence>
<proteinExistence type="predicted"/>
<comment type="caution">
    <text evidence="1">The sequence shown here is derived from an EMBL/GenBank/DDBJ whole genome shotgun (WGS) entry which is preliminary data.</text>
</comment>
<reference evidence="1" key="1">
    <citation type="submission" date="2022-06" db="EMBL/GenBank/DDBJ databases">
        <title>Fusarium solani species complex genomes reveal bases of compartmentalisation and animal pathogenesis.</title>
        <authorList>
            <person name="Tsai I.J."/>
        </authorList>
    </citation>
    <scope>NUCLEOTIDE SEQUENCE</scope>
    <source>
        <strain evidence="1">Fu6.1</strain>
    </source>
</reference>
<protein>
    <submittedName>
        <fullName evidence="1">Uncharacterized protein</fullName>
    </submittedName>
</protein>
<dbReference type="EMBL" id="CM046508">
    <property type="protein sequence ID" value="KAI8666789.1"/>
    <property type="molecule type" value="Genomic_DNA"/>
</dbReference>
<gene>
    <name evidence="1" type="ORF">NCS57_00905700</name>
</gene>
<name>A0ACC0QVD6_9HYPO</name>
<sequence>MWNQVSRSSVFPGLHIVDQISSFDPREDSSMIRRRASELQEWSKRAIDDITRKAKDRQSKIINAMESRVAEIGENTKRLPSAVPEISKAITSGAETAQRAAQQGIQTEADQSLLMKPLATRDAF</sequence>